<dbReference type="Pfam" id="PF01693">
    <property type="entry name" value="Cauli_VI"/>
    <property type="match status" value="3"/>
</dbReference>
<protein>
    <recommendedName>
        <fullName evidence="4">ribonuclease H</fullName>
        <ecNumber evidence="4">3.1.26.4</ecNumber>
    </recommendedName>
</protein>
<dbReference type="GO" id="GO:0046872">
    <property type="term" value="F:metal ion binding"/>
    <property type="evidence" value="ECO:0007669"/>
    <property type="project" value="UniProtKB-KW"/>
</dbReference>
<dbReference type="InterPro" id="IPR050092">
    <property type="entry name" value="RNase_H"/>
</dbReference>
<proteinExistence type="inferred from homology"/>
<gene>
    <name evidence="11" type="ORF">H310_00738</name>
</gene>
<evidence type="ECO:0000256" key="7">
    <source>
        <dbReference type="ARBA" id="ARBA00022759"/>
    </source>
</evidence>
<accession>A0A024UXP1</accession>
<dbReference type="InterPro" id="IPR012337">
    <property type="entry name" value="RNaseH-like_sf"/>
</dbReference>
<reference evidence="11" key="1">
    <citation type="submission" date="2013-12" db="EMBL/GenBank/DDBJ databases">
        <title>The Genome Sequence of Aphanomyces invadans NJM9701.</title>
        <authorList>
            <consortium name="The Broad Institute Genomics Platform"/>
            <person name="Russ C."/>
            <person name="Tyler B."/>
            <person name="van West P."/>
            <person name="Dieguez-Uribeondo J."/>
            <person name="Young S.K."/>
            <person name="Zeng Q."/>
            <person name="Gargeya S."/>
            <person name="Fitzgerald M."/>
            <person name="Abouelleil A."/>
            <person name="Alvarado L."/>
            <person name="Chapman S.B."/>
            <person name="Gainer-Dewar J."/>
            <person name="Goldberg J."/>
            <person name="Griggs A."/>
            <person name="Gujja S."/>
            <person name="Hansen M."/>
            <person name="Howarth C."/>
            <person name="Imamovic A."/>
            <person name="Ireland A."/>
            <person name="Larimer J."/>
            <person name="McCowan C."/>
            <person name="Murphy C."/>
            <person name="Pearson M."/>
            <person name="Poon T.W."/>
            <person name="Priest M."/>
            <person name="Roberts A."/>
            <person name="Saif S."/>
            <person name="Shea T."/>
            <person name="Sykes S."/>
            <person name="Wortman J."/>
            <person name="Nusbaum C."/>
            <person name="Birren B."/>
        </authorList>
    </citation>
    <scope>NUCLEOTIDE SEQUENCE [LARGE SCALE GENOMIC DNA]</scope>
    <source>
        <strain evidence="11">NJM9701</strain>
    </source>
</reference>
<dbReference type="GO" id="GO:0043137">
    <property type="term" value="P:DNA replication, removal of RNA primer"/>
    <property type="evidence" value="ECO:0007669"/>
    <property type="project" value="TreeGrafter"/>
</dbReference>
<dbReference type="InterPro" id="IPR037056">
    <property type="entry name" value="RNase_H1_N_sf"/>
</dbReference>
<evidence type="ECO:0000256" key="8">
    <source>
        <dbReference type="ARBA" id="ARBA00022801"/>
    </source>
</evidence>
<dbReference type="GO" id="GO:0003676">
    <property type="term" value="F:nucleic acid binding"/>
    <property type="evidence" value="ECO:0007669"/>
    <property type="project" value="InterPro"/>
</dbReference>
<keyword evidence="7" id="KW-0255">Endonuclease</keyword>
<dbReference type="RefSeq" id="XP_008861844.1">
    <property type="nucleotide sequence ID" value="XM_008863622.1"/>
</dbReference>
<dbReference type="InterPro" id="IPR036397">
    <property type="entry name" value="RNaseH_sf"/>
</dbReference>
<comment type="cofactor">
    <cofactor evidence="2">
        <name>Mg(2+)</name>
        <dbReference type="ChEBI" id="CHEBI:18420"/>
    </cofactor>
</comment>
<dbReference type="PANTHER" id="PTHR10642">
    <property type="entry name" value="RIBONUCLEASE H1"/>
    <property type="match status" value="1"/>
</dbReference>
<organism evidence="11">
    <name type="scientific">Aphanomyces invadans</name>
    <dbReference type="NCBI Taxonomy" id="157072"/>
    <lineage>
        <taxon>Eukaryota</taxon>
        <taxon>Sar</taxon>
        <taxon>Stramenopiles</taxon>
        <taxon>Oomycota</taxon>
        <taxon>Saprolegniomycetes</taxon>
        <taxon>Saprolegniales</taxon>
        <taxon>Verrucalvaceae</taxon>
        <taxon>Aphanomyces</taxon>
    </lineage>
</organism>
<evidence type="ECO:0000256" key="4">
    <source>
        <dbReference type="ARBA" id="ARBA00012180"/>
    </source>
</evidence>
<dbReference type="InterPro" id="IPR002156">
    <property type="entry name" value="RNaseH_domain"/>
</dbReference>
<dbReference type="Gene3D" id="3.30.420.10">
    <property type="entry name" value="Ribonuclease H-like superfamily/Ribonuclease H"/>
    <property type="match status" value="1"/>
</dbReference>
<name>A0A024UXP1_9STRA</name>
<dbReference type="SUPFAM" id="SSF55658">
    <property type="entry name" value="L9 N-domain-like"/>
    <property type="match status" value="3"/>
</dbReference>
<dbReference type="OrthoDB" id="407198at2759"/>
<dbReference type="FunFam" id="3.40.970.10:FF:000001">
    <property type="entry name" value="Ribonuclease H1"/>
    <property type="match status" value="1"/>
</dbReference>
<dbReference type="InterPro" id="IPR009027">
    <property type="entry name" value="Ribosomal_bL9/RNase_H1_N"/>
</dbReference>
<dbReference type="eggNOG" id="KOG3752">
    <property type="taxonomic scope" value="Eukaryota"/>
</dbReference>
<dbReference type="PANTHER" id="PTHR10642:SF26">
    <property type="entry name" value="RIBONUCLEASE H1"/>
    <property type="match status" value="1"/>
</dbReference>
<keyword evidence="8" id="KW-0378">Hydrolase</keyword>
<evidence type="ECO:0000259" key="10">
    <source>
        <dbReference type="PROSITE" id="PS50879"/>
    </source>
</evidence>
<evidence type="ECO:0000256" key="5">
    <source>
        <dbReference type="ARBA" id="ARBA00022722"/>
    </source>
</evidence>
<evidence type="ECO:0000256" key="2">
    <source>
        <dbReference type="ARBA" id="ARBA00001946"/>
    </source>
</evidence>
<dbReference type="EC" id="3.1.26.4" evidence="4"/>
<comment type="catalytic activity">
    <reaction evidence="1">
        <text>Endonucleolytic cleavage to 5'-phosphomonoester.</text>
        <dbReference type="EC" id="3.1.26.4"/>
    </reaction>
</comment>
<keyword evidence="6" id="KW-0479">Metal-binding</keyword>
<dbReference type="AlphaFoldDB" id="A0A024UXP1"/>
<evidence type="ECO:0000256" key="9">
    <source>
        <dbReference type="ARBA" id="ARBA00022842"/>
    </source>
</evidence>
<dbReference type="Gene3D" id="3.40.970.10">
    <property type="entry name" value="Ribonuclease H1, N-terminal domain"/>
    <property type="match status" value="3"/>
</dbReference>
<evidence type="ECO:0000313" key="11">
    <source>
        <dbReference type="EMBL" id="ETW10433.1"/>
    </source>
</evidence>
<sequence>MPFYAVAAGRSRGIFTAWDNGAKEQVTGYPSAIFKKFNTEAEAERFLNQHDNVVLRKRPRLDDGIPSEATTVAPLRTRQRTDAAPLGNGSAARRQPHYVVSKGHSTGVFATWGDVEGAILNFPQPEFRKFSTKHDADAYWARHRPEPTGSILKTVPVVATSSRSQAAACPAPGTTNAPPTKYYALAKGRKGVRGIFSSWADVEPHVTNYFNATYKSFSSLEEAETYMRAQAAVAVGGTMGTLATDPDPLDPSTLVAFCDGSAIGNGKVSCRAAFACVFPHNESWNVAEKLPMGQAAAATNNRAEYLAALEALKRANIQDPSQIQPLYIFSDSMLLIRSLTEWLPTWIKNNWRKADGEAVKNVDLLHQLTLTRGNRRVLWHHVKAHTNKRDWKSIWNDKVDQLARATALS</sequence>
<dbReference type="GO" id="GO:0004523">
    <property type="term" value="F:RNA-DNA hybrid ribonuclease activity"/>
    <property type="evidence" value="ECO:0007669"/>
    <property type="project" value="UniProtKB-EC"/>
</dbReference>
<evidence type="ECO:0000256" key="1">
    <source>
        <dbReference type="ARBA" id="ARBA00000077"/>
    </source>
</evidence>
<dbReference type="InterPro" id="IPR011320">
    <property type="entry name" value="RNase_H1_N"/>
</dbReference>
<dbReference type="VEuPathDB" id="FungiDB:H310_00738"/>
<feature type="domain" description="RNase H type-1" evidence="10">
    <location>
        <begin position="250"/>
        <end position="408"/>
    </location>
</feature>
<dbReference type="Pfam" id="PF00075">
    <property type="entry name" value="RNase_H"/>
    <property type="match status" value="1"/>
</dbReference>
<evidence type="ECO:0000256" key="6">
    <source>
        <dbReference type="ARBA" id="ARBA00022723"/>
    </source>
</evidence>
<dbReference type="GeneID" id="20077788"/>
<dbReference type="STRING" id="157072.A0A024UXP1"/>
<keyword evidence="9" id="KW-0460">Magnesium</keyword>
<dbReference type="SUPFAM" id="SSF53098">
    <property type="entry name" value="Ribonuclease H-like"/>
    <property type="match status" value="1"/>
</dbReference>
<dbReference type="CDD" id="cd09280">
    <property type="entry name" value="RNase_HI_eukaryote_like"/>
    <property type="match status" value="1"/>
</dbReference>
<evidence type="ECO:0000256" key="3">
    <source>
        <dbReference type="ARBA" id="ARBA00005300"/>
    </source>
</evidence>
<dbReference type="PROSITE" id="PS50879">
    <property type="entry name" value="RNASE_H_1"/>
    <property type="match status" value="1"/>
</dbReference>
<comment type="similarity">
    <text evidence="3">Belongs to the RNase H family.</text>
</comment>
<dbReference type="FunFam" id="3.30.420.10:FF:000275">
    <property type="entry name" value="Ribonuclease H"/>
    <property type="match status" value="1"/>
</dbReference>
<dbReference type="EMBL" id="KI913952">
    <property type="protein sequence ID" value="ETW10433.1"/>
    <property type="molecule type" value="Genomic_DNA"/>
</dbReference>
<keyword evidence="5" id="KW-0540">Nuclease</keyword>